<accession>A0A7R9LFV6</accession>
<dbReference type="InterPro" id="IPR008429">
    <property type="entry name" value="CLPTM1"/>
</dbReference>
<evidence type="ECO:0000256" key="14">
    <source>
        <dbReference type="ARBA" id="ARBA00093208"/>
    </source>
</evidence>
<dbReference type="EMBL" id="OC878776">
    <property type="protein sequence ID" value="CAD7640791.1"/>
    <property type="molecule type" value="Genomic_DNA"/>
</dbReference>
<keyword evidence="3 16" id="KW-0812">Transmembrane</keyword>
<keyword evidence="18" id="KW-1185">Reference proteome</keyword>
<evidence type="ECO:0000256" key="1">
    <source>
        <dbReference type="ARBA" id="ARBA00004141"/>
    </source>
</evidence>
<dbReference type="Proteomes" id="UP000759131">
    <property type="component" value="Unassembled WGS sequence"/>
</dbReference>
<protein>
    <recommendedName>
        <fullName evidence="10">Lipid scramblase CLPTM1L</fullName>
    </recommendedName>
    <alternativeName>
        <fullName evidence="12">Cisplatin resistance-related protein 9</fullName>
    </alternativeName>
    <alternativeName>
        <fullName evidence="11">Cleft lip and palate transmembrane protein 1-like protein</fullName>
    </alternativeName>
</protein>
<reference evidence="17" key="1">
    <citation type="submission" date="2020-11" db="EMBL/GenBank/DDBJ databases">
        <authorList>
            <person name="Tran Van P."/>
        </authorList>
    </citation>
    <scope>NUCLEOTIDE SEQUENCE</scope>
</reference>
<comment type="catalytic activity">
    <reaction evidence="8">
        <text>a 1,2-diacyl-sn-glycero-3-phospho-(1D-myo-inositol)(in) = a 1,2-diacyl-sn-glycero-3-phospho-(1D-myo-inositol)(out)</text>
        <dbReference type="Rhea" id="RHEA:38691"/>
        <dbReference type="ChEBI" id="CHEBI:57880"/>
    </reaction>
</comment>
<dbReference type="GO" id="GO:0012505">
    <property type="term" value="C:endomembrane system"/>
    <property type="evidence" value="ECO:0007669"/>
    <property type="project" value="TreeGrafter"/>
</dbReference>
<keyword evidence="5 16" id="KW-0472">Membrane</keyword>
<evidence type="ECO:0000313" key="17">
    <source>
        <dbReference type="EMBL" id="CAD7640791.1"/>
    </source>
</evidence>
<evidence type="ECO:0000256" key="6">
    <source>
        <dbReference type="ARBA" id="ARBA00024615"/>
    </source>
</evidence>
<comment type="catalytic activity">
    <reaction evidence="9">
        <text>6-(alpha-D-glucosaminyl)-(1-octadecanoyl,2-(9Z)-octadecenoyl-sn-glycero-3-phospho)-1D-myo-inositol(in) = 6-(alpha-D-glucosaminyl)-(1-octadecanoyl,2-(9Z)-octadecenoyl-sn-glycero-3-phospho)-1D-myo-inositol(out)</text>
        <dbReference type="Rhea" id="RHEA:71495"/>
        <dbReference type="ChEBI" id="CHEBI:190691"/>
    </reaction>
</comment>
<sequence>MFPSFTLIISAIFTVYIFHSIHTIYKLYNPEECDPKTDLCLNPSFTRKDIFTLYLCTSPDEHPLAHSLSCIYENNRFSLIEDYKLSLSVSLPPQTLRNGSLYMHAVLTSLKNFKEINKEVLLHRSTFTAVTPLTRYALKETKAFNLLNTQTDQQIEKPSKNKKSSHNRPPVNETNPMPLEVVYEPTSIGKLRFMLIIEGSLKSMTKMGFTESDSDDIKGIFFDTNIYLLLVTIFVTSFHVLFDFLAFKNDIQFWRKRKSMEGLSFSSLLWRCVSQFVITLYLLDNK</sequence>
<dbReference type="PANTHER" id="PTHR21347:SF0">
    <property type="entry name" value="LIPID SCRAMBLASE CLPTM1L"/>
    <property type="match status" value="1"/>
</dbReference>
<evidence type="ECO:0000256" key="2">
    <source>
        <dbReference type="ARBA" id="ARBA00009310"/>
    </source>
</evidence>
<dbReference type="GO" id="GO:0016020">
    <property type="term" value="C:membrane"/>
    <property type="evidence" value="ECO:0007669"/>
    <property type="project" value="UniProtKB-SubCell"/>
</dbReference>
<dbReference type="Pfam" id="PF05602">
    <property type="entry name" value="CLPTM1"/>
    <property type="match status" value="2"/>
</dbReference>
<feature type="region of interest" description="Disordered" evidence="15">
    <location>
        <begin position="153"/>
        <end position="176"/>
    </location>
</feature>
<evidence type="ECO:0000256" key="15">
    <source>
        <dbReference type="SAM" id="MobiDB-lite"/>
    </source>
</evidence>
<proteinExistence type="inferred from homology"/>
<evidence type="ECO:0000256" key="11">
    <source>
        <dbReference type="ARBA" id="ARBA00042320"/>
    </source>
</evidence>
<dbReference type="OrthoDB" id="378564at2759"/>
<evidence type="ECO:0000256" key="13">
    <source>
        <dbReference type="ARBA" id="ARBA00045827"/>
    </source>
</evidence>
<comment type="catalytic activity">
    <reaction evidence="6">
        <text>a 1,2-diacyl-sn-glycero-3-phosphoethanolamine(in) = a 1,2-diacyl-sn-glycero-3-phosphoethanolamine(out)</text>
        <dbReference type="Rhea" id="RHEA:38895"/>
        <dbReference type="ChEBI" id="CHEBI:64612"/>
    </reaction>
</comment>
<evidence type="ECO:0000256" key="10">
    <source>
        <dbReference type="ARBA" id="ARBA00040905"/>
    </source>
</evidence>
<comment type="catalytic activity">
    <reaction evidence="14">
        <text>a 6-(alpha-D-glucosaminyl)-1-(1,2-diacyl-sn-glycero-3-phospho)-1D-myo-inositol(in) = a 6-(alpha-D-glucosaminyl)-1-(1,2-diacyl-sn-glycero-3-phospho)-1D-myo-inositol(out)</text>
        <dbReference type="Rhea" id="RHEA:71491"/>
        <dbReference type="ChEBI" id="CHEBI:57997"/>
    </reaction>
</comment>
<evidence type="ECO:0000256" key="12">
    <source>
        <dbReference type="ARBA" id="ARBA00043155"/>
    </source>
</evidence>
<evidence type="ECO:0000256" key="9">
    <source>
        <dbReference type="ARBA" id="ARBA00036810"/>
    </source>
</evidence>
<comment type="function">
    <text evidence="13">Scramblase that mediates the translocation of glucosaminylphosphatidylinositol (alpha-D-GlcN-(1-6)-(1,2-diacyl-sn-glycero-3-phospho)-1D-myo-inositol, GlcN-PI) across the endoplasmic reticulum (ER) membrane, from the cytosolic leaflet to the luminal leaflet of the ER membrane, where it participates in the biosynthesis of glycosylphosphatidylinositol (GPI). GPI is a lipid glycoconjugate involved in post-translational modification of proteins. Can also translocate 1,2-diacyl-sn-glycero-3-phospho-(1D-myo-inositol) (phosphatidylinositol or PI), as well as several other phospholipids (1,2-diacyl-sn-glycero-3-phosphocholine, 1,2-diacyl-sn-glycero-3-phosphoethanolamine), and N-acetylglucosaminylphosphatidylinositol (GlcNAc-PI) in vitro.</text>
</comment>
<evidence type="ECO:0000256" key="5">
    <source>
        <dbReference type="ARBA" id="ARBA00023136"/>
    </source>
</evidence>
<evidence type="ECO:0000256" key="8">
    <source>
        <dbReference type="ARBA" id="ARBA00035895"/>
    </source>
</evidence>
<dbReference type="PANTHER" id="PTHR21347">
    <property type="entry name" value="CLEFT LIP AND PALATE ASSOCIATED TRANSMEMBRANE PROTEIN-RELATED"/>
    <property type="match status" value="1"/>
</dbReference>
<dbReference type="AlphaFoldDB" id="A0A7R9LFV6"/>
<feature type="non-terminal residue" evidence="17">
    <location>
        <position position="1"/>
    </location>
</feature>
<comment type="catalytic activity">
    <reaction evidence="7">
        <text>a 1,2-diacyl-sn-glycero-3-phosphocholine(in) = a 1,2-diacyl-sn-glycero-3-phosphocholine(out)</text>
        <dbReference type="Rhea" id="RHEA:38571"/>
        <dbReference type="ChEBI" id="CHEBI:57643"/>
    </reaction>
</comment>
<comment type="subcellular location">
    <subcellularLocation>
        <location evidence="1">Membrane</location>
        <topology evidence="1">Multi-pass membrane protein</topology>
    </subcellularLocation>
</comment>
<feature type="transmembrane region" description="Helical" evidence="16">
    <location>
        <begin position="226"/>
        <end position="247"/>
    </location>
</feature>
<evidence type="ECO:0000256" key="7">
    <source>
        <dbReference type="ARBA" id="ARBA00024631"/>
    </source>
</evidence>
<keyword evidence="4 16" id="KW-1133">Transmembrane helix</keyword>
<comment type="similarity">
    <text evidence="2">Belongs to the CLPTM1 family.</text>
</comment>
<gene>
    <name evidence="17" type="ORF">OSB1V03_LOCUS18372</name>
</gene>
<evidence type="ECO:0000256" key="4">
    <source>
        <dbReference type="ARBA" id="ARBA00022989"/>
    </source>
</evidence>
<organism evidence="17">
    <name type="scientific">Medioppia subpectinata</name>
    <dbReference type="NCBI Taxonomy" id="1979941"/>
    <lineage>
        <taxon>Eukaryota</taxon>
        <taxon>Metazoa</taxon>
        <taxon>Ecdysozoa</taxon>
        <taxon>Arthropoda</taxon>
        <taxon>Chelicerata</taxon>
        <taxon>Arachnida</taxon>
        <taxon>Acari</taxon>
        <taxon>Acariformes</taxon>
        <taxon>Sarcoptiformes</taxon>
        <taxon>Oribatida</taxon>
        <taxon>Brachypylina</taxon>
        <taxon>Oppioidea</taxon>
        <taxon>Oppiidae</taxon>
        <taxon>Medioppia</taxon>
    </lineage>
</organism>
<evidence type="ECO:0000256" key="16">
    <source>
        <dbReference type="SAM" id="Phobius"/>
    </source>
</evidence>
<dbReference type="EMBL" id="CAJPIZ010024201">
    <property type="protein sequence ID" value="CAG2118420.1"/>
    <property type="molecule type" value="Genomic_DNA"/>
</dbReference>
<name>A0A7R9LFV6_9ACAR</name>
<evidence type="ECO:0000256" key="3">
    <source>
        <dbReference type="ARBA" id="ARBA00022692"/>
    </source>
</evidence>
<evidence type="ECO:0000313" key="18">
    <source>
        <dbReference type="Proteomes" id="UP000759131"/>
    </source>
</evidence>